<evidence type="ECO:0000259" key="1">
    <source>
        <dbReference type="Pfam" id="PF08455"/>
    </source>
</evidence>
<dbReference type="AlphaFoldDB" id="A0A645IWF3"/>
<reference evidence="2" key="1">
    <citation type="submission" date="2019-08" db="EMBL/GenBank/DDBJ databases">
        <authorList>
            <person name="Kucharzyk K."/>
            <person name="Murdoch R.W."/>
            <person name="Higgins S."/>
            <person name="Loffler F."/>
        </authorList>
    </citation>
    <scope>NUCLEOTIDE SEQUENCE</scope>
</reference>
<dbReference type="InterPro" id="IPR013663">
    <property type="entry name" value="Helicase_SWF/SNF/SWI_bac"/>
</dbReference>
<accession>A0A645IWF3</accession>
<organism evidence="2">
    <name type="scientific">bioreactor metagenome</name>
    <dbReference type="NCBI Taxonomy" id="1076179"/>
    <lineage>
        <taxon>unclassified sequences</taxon>
        <taxon>metagenomes</taxon>
        <taxon>ecological metagenomes</taxon>
    </lineage>
</organism>
<comment type="caution">
    <text evidence="2">The sequence shown here is derived from an EMBL/GenBank/DDBJ whole genome shotgun (WGS) entry which is preliminary data.</text>
</comment>
<evidence type="ECO:0000313" key="2">
    <source>
        <dbReference type="EMBL" id="MPN55738.1"/>
    </source>
</evidence>
<protein>
    <recommendedName>
        <fullName evidence="1">Helicase SWF/SNF/SWI type bacterial domain-containing protein</fullName>
    </recommendedName>
</protein>
<dbReference type="EMBL" id="VSSQ01125304">
    <property type="protein sequence ID" value="MPN55738.1"/>
    <property type="molecule type" value="Genomic_DNA"/>
</dbReference>
<name>A0A645IWF3_9ZZZZ</name>
<proteinExistence type="predicted"/>
<sequence>MKKTSGLFSTNNLSGRAFKVMPMSFDEFFNLFEGQTLECHGYKYPYNSLTFVNKDPESEFYINEEGNAYTLSTNLYISFKTTSKNYTYIIIDDTIYKCSKEFTQTVLPPVTKILRSQERKYH</sequence>
<gene>
    <name evidence="2" type="ORF">SDC9_203422</name>
</gene>
<dbReference type="Pfam" id="PF08455">
    <property type="entry name" value="SNF2_assoc"/>
    <property type="match status" value="1"/>
</dbReference>
<feature type="domain" description="Helicase SWF/SNF/SWI type bacterial" evidence="1">
    <location>
        <begin position="17"/>
        <end position="114"/>
    </location>
</feature>